<dbReference type="AlphaFoldDB" id="A0A8J9X919"/>
<reference evidence="2" key="1">
    <citation type="submission" date="2022-02" db="EMBL/GenBank/DDBJ databases">
        <authorList>
            <person name="Giguere J D."/>
        </authorList>
    </citation>
    <scope>NUCLEOTIDE SEQUENCE</scope>
    <source>
        <strain evidence="2">CCAP 1055/1</strain>
    </source>
</reference>
<organism evidence="2">
    <name type="scientific">Phaeodactylum tricornutum</name>
    <name type="common">Diatom</name>
    <dbReference type="NCBI Taxonomy" id="2850"/>
    <lineage>
        <taxon>Eukaryota</taxon>
        <taxon>Sar</taxon>
        <taxon>Stramenopiles</taxon>
        <taxon>Ochrophyta</taxon>
        <taxon>Bacillariophyta</taxon>
        <taxon>Bacillariophyceae</taxon>
        <taxon>Bacillariophycidae</taxon>
        <taxon>Naviculales</taxon>
        <taxon>Phaeodactylaceae</taxon>
        <taxon>Phaeodactylum</taxon>
    </lineage>
</organism>
<protein>
    <submittedName>
        <fullName evidence="2">Uncharacterized protein</fullName>
    </submittedName>
</protein>
<name>A0A8J9X919_PHATR</name>
<evidence type="ECO:0000313" key="2">
    <source>
        <dbReference type="EMBL" id="CAG9293693.1"/>
    </source>
</evidence>
<proteinExistence type="predicted"/>
<evidence type="ECO:0000256" key="1">
    <source>
        <dbReference type="SAM" id="MobiDB-lite"/>
    </source>
</evidence>
<feature type="region of interest" description="Disordered" evidence="1">
    <location>
        <begin position="84"/>
        <end position="131"/>
    </location>
</feature>
<gene>
    <name evidence="2" type="ORF">PTTT1_LOCUS52297</name>
</gene>
<dbReference type="Proteomes" id="UP000836788">
    <property type="component" value="Chromosome 8"/>
</dbReference>
<sequence length="239" mass="25759">MSNPFNRDSSWFDRDNDEEVSIYPSVVEVESIYIPSCDEVFARVSSFTNCKAGIFDAHSEDLNQLRRTSSSKVFLGDSVICKGGQAKPPPSFSVQSSESATRKPGSVAVSGSGSELERQSSYRKAGQRHQSIQEVEISPGVFLPLHGSEETIQEMESGSLITAICFCCAQRLSCVSLASYVLCPCCRVISPLESSNSGGVGLGLFDKDIECCGGSQVVPEVSDSAHGRLEDYACNAYVH</sequence>
<dbReference type="EMBL" id="OU594949">
    <property type="protein sequence ID" value="CAG9293693.1"/>
    <property type="molecule type" value="Genomic_DNA"/>
</dbReference>
<accession>A0A8J9X919</accession>